<evidence type="ECO:0000313" key="2">
    <source>
        <dbReference type="Proteomes" id="UP000005019"/>
    </source>
</evidence>
<organism evidence="1 2">
    <name type="scientific">Methyloversatilis universalis (strain ATCC BAA-1314 / DSM 25237 / JCM 13912 / CCUG 52030 / FAM5)</name>
    <dbReference type="NCBI Taxonomy" id="1000565"/>
    <lineage>
        <taxon>Bacteria</taxon>
        <taxon>Pseudomonadati</taxon>
        <taxon>Pseudomonadota</taxon>
        <taxon>Betaproteobacteria</taxon>
        <taxon>Nitrosomonadales</taxon>
        <taxon>Sterolibacteriaceae</taxon>
        <taxon>Methyloversatilis</taxon>
    </lineage>
</organism>
<evidence type="ECO:0000313" key="1">
    <source>
        <dbReference type="EMBL" id="EGK72877.1"/>
    </source>
</evidence>
<dbReference type="Gene3D" id="3.40.50.300">
    <property type="entry name" value="P-loop containing nucleotide triphosphate hydrolases"/>
    <property type="match status" value="1"/>
</dbReference>
<comment type="caution">
    <text evidence="1">The sequence shown here is derived from an EMBL/GenBank/DDBJ whole genome shotgun (WGS) entry which is preliminary data.</text>
</comment>
<dbReference type="SUPFAM" id="SSF52540">
    <property type="entry name" value="P-loop containing nucleoside triphosphate hydrolases"/>
    <property type="match status" value="1"/>
</dbReference>
<dbReference type="PIRSF" id="PIRSF037290">
    <property type="entry name" value="UCP037290"/>
    <property type="match status" value="1"/>
</dbReference>
<evidence type="ECO:0008006" key="3">
    <source>
        <dbReference type="Google" id="ProtNLM"/>
    </source>
</evidence>
<dbReference type="eggNOG" id="COG4544">
    <property type="taxonomic scope" value="Bacteria"/>
</dbReference>
<dbReference type="AlphaFoldDB" id="F5R986"/>
<proteinExistence type="predicted"/>
<dbReference type="NCBIfam" id="NF033429">
    <property type="entry name" value="ImuA_translesion"/>
    <property type="match status" value="1"/>
</dbReference>
<gene>
    <name evidence="1" type="ORF">METUNv1_00706</name>
</gene>
<dbReference type="EMBL" id="AFHG01000030">
    <property type="protein sequence ID" value="EGK72877.1"/>
    <property type="molecule type" value="Genomic_DNA"/>
</dbReference>
<name>F5R986_METUF</name>
<dbReference type="InterPro" id="IPR017166">
    <property type="entry name" value="UCP037290"/>
</dbReference>
<protein>
    <recommendedName>
        <fullName evidence="3">SOS cell division inhibitor SulA</fullName>
    </recommendedName>
</protein>
<sequence>MKHRNAALAPVLQQRSDIWAANDLPDSAQPGIPSGHPALDAELPGGGWPVGELTEVLSDCQGHGEMSLLLPWMAAASRREGWLVWVSPPARPHLPALAAAGLYTPRLLLIDAERPAERVWALRQALESGACTGLAGWLDKADTAMLRRLQLAARATPLPVLLFRPAHDRQRPSPAGLRLQLSPGPAHALRVDILKRRGRPASTPLYLRTRAFSMPPPLSSPSLPSPAAGPIRRPALTLIA</sequence>
<dbReference type="OrthoDB" id="9811176at2"/>
<accession>F5R986</accession>
<dbReference type="STRING" id="1000565.METUNv1_00706"/>
<dbReference type="InterPro" id="IPR047610">
    <property type="entry name" value="ImuA_translesion"/>
</dbReference>
<dbReference type="RefSeq" id="WP_008058876.1">
    <property type="nucleotide sequence ID" value="NZ_AFHG01000030.1"/>
</dbReference>
<reference evidence="1 2" key="1">
    <citation type="journal article" date="2011" name="J. Bacteriol.">
        <title>Genome sequence of Methyloversatilis universalis FAM5T, a methylotrophic representative of the order Rhodocyclales.</title>
        <authorList>
            <person name="Kittichotirat W."/>
            <person name="Good N.M."/>
            <person name="Hall R."/>
            <person name="Bringel F."/>
            <person name="Lajus A."/>
            <person name="Medigue C."/>
            <person name="Smalley N.E."/>
            <person name="Beck D."/>
            <person name="Bumgarner R."/>
            <person name="Vuilleumier S."/>
            <person name="Kalyuzhnaya M.G."/>
        </authorList>
    </citation>
    <scope>NUCLEOTIDE SEQUENCE [LARGE SCALE GENOMIC DNA]</scope>
    <source>
        <strain evidence="2">ATCC BAA-1314 / JCM 13912 / FAM5</strain>
    </source>
</reference>
<dbReference type="InterPro" id="IPR027417">
    <property type="entry name" value="P-loop_NTPase"/>
</dbReference>
<keyword evidence="2" id="KW-1185">Reference proteome</keyword>
<dbReference type="Proteomes" id="UP000005019">
    <property type="component" value="Unassembled WGS sequence"/>
</dbReference>